<gene>
    <name evidence="5" type="primary">adk</name>
</gene>
<feature type="binding site" evidence="5">
    <location>
        <position position="94"/>
    </location>
    <ligand>
        <name>AMP</name>
        <dbReference type="ChEBI" id="CHEBI:456215"/>
    </ligand>
</feature>
<dbReference type="PRINTS" id="PR00094">
    <property type="entry name" value="ADENYLTKNASE"/>
</dbReference>
<dbReference type="NCBIfam" id="NF011105">
    <property type="entry name" value="PRK14532.1"/>
    <property type="match status" value="1"/>
</dbReference>
<keyword evidence="2 5" id="KW-0545">Nucleotide biosynthesis</keyword>
<protein>
    <recommendedName>
        <fullName evidence="5 7">Adenylate kinase</fullName>
        <shortName evidence="5">AK</shortName>
        <ecNumber evidence="5 7">2.7.4.3</ecNumber>
    </recommendedName>
    <alternativeName>
        <fullName evidence="5">ATP-AMP transphosphorylase</fullName>
    </alternativeName>
    <alternativeName>
        <fullName evidence="5">ATP:AMP phosphotransferase</fullName>
    </alternativeName>
    <alternativeName>
        <fullName evidence="5">Adenylate monophosphate kinase</fullName>
    </alternativeName>
</protein>
<feature type="binding site" evidence="5">
    <location>
        <position position="146"/>
    </location>
    <ligand>
        <name>AMP</name>
        <dbReference type="ChEBI" id="CHEBI:456215"/>
    </ligand>
</feature>
<dbReference type="GO" id="GO:0004017">
    <property type="term" value="F:AMP kinase activity"/>
    <property type="evidence" value="ECO:0007669"/>
    <property type="project" value="UniProtKB-UniRule"/>
</dbReference>
<dbReference type="EMBL" id="KT006959">
    <property type="protein sequence ID" value="AKQ01304.1"/>
    <property type="molecule type" value="Genomic_DNA"/>
</dbReference>
<comment type="similarity">
    <text evidence="5 6">Belongs to the adenylate kinase family.</text>
</comment>
<dbReference type="UniPathway" id="UPA00588">
    <property type="reaction ID" value="UER00649"/>
</dbReference>
<evidence type="ECO:0000256" key="5">
    <source>
        <dbReference type="HAMAP-Rule" id="MF_00235"/>
    </source>
</evidence>
<dbReference type="NCBIfam" id="NF011104">
    <property type="entry name" value="PRK14531.1"/>
    <property type="match status" value="1"/>
</dbReference>
<comment type="pathway">
    <text evidence="5">Purine metabolism; AMP biosynthesis via salvage pathway; AMP from ADP: step 1/1.</text>
</comment>
<evidence type="ECO:0000256" key="2">
    <source>
        <dbReference type="ARBA" id="ARBA00022727"/>
    </source>
</evidence>
<keyword evidence="4 5" id="KW-0418">Kinase</keyword>
<keyword evidence="5 7" id="KW-0067">ATP-binding</keyword>
<feature type="binding site" evidence="5">
    <location>
        <position position="38"/>
    </location>
    <ligand>
        <name>AMP</name>
        <dbReference type="ChEBI" id="CHEBI:456215"/>
    </ligand>
</feature>
<dbReference type="GO" id="GO:0044209">
    <property type="term" value="P:AMP salvage"/>
    <property type="evidence" value="ECO:0007669"/>
    <property type="project" value="UniProtKB-UniRule"/>
</dbReference>
<evidence type="ECO:0000256" key="4">
    <source>
        <dbReference type="ARBA" id="ARBA00022777"/>
    </source>
</evidence>
<dbReference type="Pfam" id="PF00406">
    <property type="entry name" value="ADK"/>
    <property type="match status" value="1"/>
</dbReference>
<feature type="binding site" evidence="5">
    <location>
        <position position="129"/>
    </location>
    <ligand>
        <name>ATP</name>
        <dbReference type="ChEBI" id="CHEBI:30616"/>
    </ligand>
</feature>
<dbReference type="SUPFAM" id="SSF52540">
    <property type="entry name" value="P-loop containing nucleoside triphosphate hydrolases"/>
    <property type="match status" value="1"/>
</dbReference>
<evidence type="ECO:0000256" key="7">
    <source>
        <dbReference type="RuleBase" id="RU003331"/>
    </source>
</evidence>
<comment type="function">
    <text evidence="5">Catalyzes the reversible transfer of the terminal phosphate group between ATP and AMP. Plays an important role in cellular energy homeostasis and in adenine nucleotide metabolism.</text>
</comment>
<dbReference type="PANTHER" id="PTHR23359">
    <property type="entry name" value="NUCLEOTIDE KINASE"/>
    <property type="match status" value="1"/>
</dbReference>
<keyword evidence="5" id="KW-0963">Cytoplasm</keyword>
<proteinExistence type="inferred from homology"/>
<sequence length="193" mass="20934">MPLDIVVLGPPGAGKGTQAKLIEADRGIPQIATGDILRAAVAAGSELGLRVKAILDRGDLVPDELMIELIRGKLSEDGTKEGFVLDGFPRTLAQAEALDAMLAEFGRRLALALEFHVPEEVAVERLRGRARAEGRTDDEPEVIRHRLEVFRAQTGPVLEHYRAQGILVAVHAQRPVEEVQAEVQQALDSAESR</sequence>
<organism evidence="8">
    <name type="scientific">uncultured actinobacterium Rifle_16ft_4_minimus_15811</name>
    <dbReference type="NCBI Taxonomy" id="1665145"/>
    <lineage>
        <taxon>Bacteria</taxon>
        <taxon>Bacillati</taxon>
        <taxon>Actinomycetota</taxon>
        <taxon>Actinomycetes</taxon>
        <taxon>marine Actinobacteria clade</taxon>
        <taxon>environmental samples</taxon>
    </lineage>
</organism>
<dbReference type="InterPro" id="IPR027417">
    <property type="entry name" value="P-loop_NTPase"/>
</dbReference>
<evidence type="ECO:0000256" key="1">
    <source>
        <dbReference type="ARBA" id="ARBA00022679"/>
    </source>
</evidence>
<feature type="binding site" evidence="5">
    <location>
        <begin position="87"/>
        <end position="90"/>
    </location>
    <ligand>
        <name>AMP</name>
        <dbReference type="ChEBI" id="CHEBI:456215"/>
    </ligand>
</feature>
<feature type="binding site" evidence="5">
    <location>
        <begin position="59"/>
        <end position="61"/>
    </location>
    <ligand>
        <name>AMP</name>
        <dbReference type="ChEBI" id="CHEBI:456215"/>
    </ligand>
</feature>
<dbReference type="CDD" id="cd01428">
    <property type="entry name" value="ADK"/>
    <property type="match status" value="1"/>
</dbReference>
<feature type="region of interest" description="NMP" evidence="5">
    <location>
        <begin position="32"/>
        <end position="61"/>
    </location>
</feature>
<evidence type="ECO:0000256" key="6">
    <source>
        <dbReference type="RuleBase" id="RU003330"/>
    </source>
</evidence>
<feature type="binding site" evidence="5">
    <location>
        <position position="33"/>
    </location>
    <ligand>
        <name>AMP</name>
        <dbReference type="ChEBI" id="CHEBI:456215"/>
    </ligand>
</feature>
<comment type="subcellular location">
    <subcellularLocation>
        <location evidence="5 7">Cytoplasm</location>
    </subcellularLocation>
</comment>
<evidence type="ECO:0000313" key="8">
    <source>
        <dbReference type="EMBL" id="AKQ01304.1"/>
    </source>
</evidence>
<comment type="catalytic activity">
    <reaction evidence="5 7">
        <text>AMP + ATP = 2 ADP</text>
        <dbReference type="Rhea" id="RHEA:12973"/>
        <dbReference type="ChEBI" id="CHEBI:30616"/>
        <dbReference type="ChEBI" id="CHEBI:456215"/>
        <dbReference type="ChEBI" id="CHEBI:456216"/>
        <dbReference type="EC" id="2.7.4.3"/>
    </reaction>
</comment>
<feature type="binding site" evidence="5">
    <location>
        <begin position="12"/>
        <end position="17"/>
    </location>
    <ligand>
        <name>ATP</name>
        <dbReference type="ChEBI" id="CHEBI:30616"/>
    </ligand>
</feature>
<dbReference type="HAMAP" id="MF_00235">
    <property type="entry name" value="Adenylate_kinase_Adk"/>
    <property type="match status" value="1"/>
</dbReference>
<dbReference type="Gene3D" id="3.40.50.300">
    <property type="entry name" value="P-loop containing nucleotide triphosphate hydrolases"/>
    <property type="match status" value="1"/>
</dbReference>
<comment type="caution">
    <text evidence="5">Lacks conserved residue(s) required for the propagation of feature annotation.</text>
</comment>
<dbReference type="GO" id="GO:0005524">
    <property type="term" value="F:ATP binding"/>
    <property type="evidence" value="ECO:0007669"/>
    <property type="project" value="UniProtKB-UniRule"/>
</dbReference>
<dbReference type="NCBIfam" id="NF001381">
    <property type="entry name" value="PRK00279.1-3"/>
    <property type="match status" value="1"/>
</dbReference>
<dbReference type="PROSITE" id="PS00113">
    <property type="entry name" value="ADENYLATE_KINASE"/>
    <property type="match status" value="1"/>
</dbReference>
<feature type="binding site" evidence="5">
    <location>
        <position position="174"/>
    </location>
    <ligand>
        <name>ATP</name>
        <dbReference type="ChEBI" id="CHEBI:30616"/>
    </ligand>
</feature>
<comment type="subunit">
    <text evidence="5 7">Monomer.</text>
</comment>
<keyword evidence="3 5" id="KW-0547">Nucleotide-binding</keyword>
<comment type="domain">
    <text evidence="5">Consists of three domains, a large central CORE domain and two small peripheral domains, NMPbind and LID, which undergo movements during catalysis. The LID domain closes over the site of phosphoryl transfer upon ATP binding. Assembling and dissambling the active center during each catalytic cycle provides an effective means to prevent ATP hydrolysis.</text>
</comment>
<dbReference type="InterPro" id="IPR000850">
    <property type="entry name" value="Adenylat/UMP-CMP_kin"/>
</dbReference>
<feature type="binding site" evidence="5">
    <location>
        <position position="135"/>
    </location>
    <ligand>
        <name>AMP</name>
        <dbReference type="ChEBI" id="CHEBI:456215"/>
    </ligand>
</feature>
<keyword evidence="1 5" id="KW-0808">Transferase</keyword>
<dbReference type="InterPro" id="IPR033690">
    <property type="entry name" value="Adenylat_kinase_CS"/>
</dbReference>
<accession>A0A0H4TL90</accession>
<reference evidence="8" key="1">
    <citation type="journal article" date="2015" name="ISME J.">
        <title>Aquifer environment selects for microbial species cohorts in sediment and groundwater.</title>
        <authorList>
            <person name="Hug L.A."/>
            <person name="Thomas B.C."/>
            <person name="Brown C.T."/>
            <person name="Frischkorn K.R."/>
            <person name="Williams K.H."/>
            <person name="Tringe S.G."/>
            <person name="Banfield J.F."/>
        </authorList>
    </citation>
    <scope>NUCLEOTIDE SEQUENCE</scope>
</reference>
<dbReference type="NCBIfam" id="NF011100">
    <property type="entry name" value="PRK14527.1"/>
    <property type="match status" value="1"/>
</dbReference>
<dbReference type="AlphaFoldDB" id="A0A0H4TL90"/>
<dbReference type="EC" id="2.7.4.3" evidence="5 7"/>
<evidence type="ECO:0000256" key="3">
    <source>
        <dbReference type="ARBA" id="ARBA00022741"/>
    </source>
</evidence>
<dbReference type="GO" id="GO:0005737">
    <property type="term" value="C:cytoplasm"/>
    <property type="evidence" value="ECO:0007669"/>
    <property type="project" value="UniProtKB-SubCell"/>
</dbReference>
<name>A0A0H4TL90_9ACTN</name>